<dbReference type="AlphaFoldDB" id="A0AAD4N232"/>
<feature type="compositionally biased region" description="Basic and acidic residues" evidence="3">
    <location>
        <begin position="142"/>
        <end position="171"/>
    </location>
</feature>
<dbReference type="InterPro" id="IPR013320">
    <property type="entry name" value="ConA-like_dom_sf"/>
</dbReference>
<dbReference type="PANTHER" id="PTHR11346">
    <property type="entry name" value="GALECTIN"/>
    <property type="match status" value="1"/>
</dbReference>
<keyword evidence="1 2" id="KW-0430">Lectin</keyword>
<protein>
    <recommendedName>
        <fullName evidence="2">Galectin</fullName>
    </recommendedName>
</protein>
<feature type="compositionally biased region" description="Pro residues" evidence="3">
    <location>
        <begin position="243"/>
        <end position="256"/>
    </location>
</feature>
<feature type="domain" description="Galectin" evidence="4">
    <location>
        <begin position="265"/>
        <end position="395"/>
    </location>
</feature>
<dbReference type="SMART" id="SM00276">
    <property type="entry name" value="GLECT"/>
    <property type="match status" value="2"/>
</dbReference>
<evidence type="ECO:0000256" key="1">
    <source>
        <dbReference type="ARBA" id="ARBA00022734"/>
    </source>
</evidence>
<dbReference type="PANTHER" id="PTHR11346:SF173">
    <property type="entry name" value="GALECTIN"/>
    <property type="match status" value="1"/>
</dbReference>
<organism evidence="5 6">
    <name type="scientific">Ditylenchus destructor</name>
    <dbReference type="NCBI Taxonomy" id="166010"/>
    <lineage>
        <taxon>Eukaryota</taxon>
        <taxon>Metazoa</taxon>
        <taxon>Ecdysozoa</taxon>
        <taxon>Nematoda</taxon>
        <taxon>Chromadorea</taxon>
        <taxon>Rhabditida</taxon>
        <taxon>Tylenchina</taxon>
        <taxon>Tylenchomorpha</taxon>
        <taxon>Sphaerularioidea</taxon>
        <taxon>Anguinidae</taxon>
        <taxon>Anguininae</taxon>
        <taxon>Ditylenchus</taxon>
    </lineage>
</organism>
<evidence type="ECO:0000256" key="2">
    <source>
        <dbReference type="RuleBase" id="RU102079"/>
    </source>
</evidence>
<dbReference type="InterPro" id="IPR001079">
    <property type="entry name" value="Galectin_CRD"/>
</dbReference>
<name>A0AAD4N232_9BILA</name>
<evidence type="ECO:0000313" key="5">
    <source>
        <dbReference type="EMBL" id="KAI1710220.1"/>
    </source>
</evidence>
<evidence type="ECO:0000259" key="4">
    <source>
        <dbReference type="PROSITE" id="PS51304"/>
    </source>
</evidence>
<dbReference type="EMBL" id="JAKKPZ010000027">
    <property type="protein sequence ID" value="KAI1710220.1"/>
    <property type="molecule type" value="Genomic_DNA"/>
</dbReference>
<dbReference type="CDD" id="cd00070">
    <property type="entry name" value="GLECT"/>
    <property type="match status" value="2"/>
</dbReference>
<dbReference type="SMART" id="SM00908">
    <property type="entry name" value="Gal-bind_lectin"/>
    <property type="match status" value="2"/>
</dbReference>
<accession>A0AAD4N232</accession>
<dbReference type="SUPFAM" id="SSF49899">
    <property type="entry name" value="Concanavalin A-like lectins/glucanases"/>
    <property type="match status" value="2"/>
</dbReference>
<dbReference type="Gene3D" id="2.60.120.200">
    <property type="match status" value="2"/>
</dbReference>
<comment type="caution">
    <text evidence="5">The sequence shown here is derived from an EMBL/GenBank/DDBJ whole genome shotgun (WGS) entry which is preliminary data.</text>
</comment>
<dbReference type="InterPro" id="IPR044156">
    <property type="entry name" value="Galectin-like"/>
</dbReference>
<evidence type="ECO:0000313" key="6">
    <source>
        <dbReference type="Proteomes" id="UP001201812"/>
    </source>
</evidence>
<feature type="region of interest" description="Disordered" evidence="3">
    <location>
        <begin position="135"/>
        <end position="264"/>
    </location>
</feature>
<reference evidence="5" key="1">
    <citation type="submission" date="2022-01" db="EMBL/GenBank/DDBJ databases">
        <title>Genome Sequence Resource for Two Populations of Ditylenchus destructor, the Migratory Endoparasitic Phytonematode.</title>
        <authorList>
            <person name="Zhang H."/>
            <person name="Lin R."/>
            <person name="Xie B."/>
        </authorList>
    </citation>
    <scope>NUCLEOTIDE SEQUENCE</scope>
    <source>
        <strain evidence="5">BazhouSP</strain>
    </source>
</reference>
<evidence type="ECO:0000256" key="3">
    <source>
        <dbReference type="SAM" id="MobiDB-lite"/>
    </source>
</evidence>
<dbReference type="Pfam" id="PF00337">
    <property type="entry name" value="Gal-bind_lectin"/>
    <property type="match status" value="2"/>
</dbReference>
<dbReference type="GO" id="GO:0030246">
    <property type="term" value="F:carbohydrate binding"/>
    <property type="evidence" value="ECO:0007669"/>
    <property type="project" value="UniProtKB-UniRule"/>
</dbReference>
<feature type="compositionally biased region" description="Pro residues" evidence="3">
    <location>
        <begin position="201"/>
        <end position="226"/>
    </location>
</feature>
<feature type="domain" description="Galectin" evidence="4">
    <location>
        <begin position="8"/>
        <end position="138"/>
    </location>
</feature>
<keyword evidence="6" id="KW-1185">Reference proteome</keyword>
<dbReference type="PROSITE" id="PS51304">
    <property type="entry name" value="GALECTIN"/>
    <property type="match status" value="2"/>
</dbReference>
<proteinExistence type="predicted"/>
<gene>
    <name evidence="5" type="ORF">DdX_10899</name>
</gene>
<dbReference type="GO" id="GO:0016936">
    <property type="term" value="F:galactoside binding"/>
    <property type="evidence" value="ECO:0007669"/>
    <property type="project" value="TreeGrafter"/>
</dbReference>
<dbReference type="Proteomes" id="UP001201812">
    <property type="component" value="Unassembled WGS sequence"/>
</dbReference>
<sequence length="395" mass="43762">MTESQNLNLPYHHDLTNFAHRVQVVGKVNESAVKFEVDFIDSNGEFVLHFNPRFDENCVVRNSTKDGHQWQTEERDGGMPFHPANPFTLEFVPNTESGSITSFVNGVEHSVFAARESLASVASLKIDGDLHLVSVNIPDGGPQRRDAGHEPQPEDNLVHLDDEPEPVKPEEPAQPEPEQPTEPVHPAQPQEPVGPDTIPEQPAPHQPEPVQPQPAEPEPAQPPVQPVHPVHPEPAHPAEPSHPVQPPPAYPQPHPVDPVGQLSVPYHGPLQEFLNTNRLRIVGVPTAGTQHQFQVAMRSSTGEVLFYFNPRLDQNCVVRNETVNLQWQPEWEDRAGACPFQVGRQFALDFIANGNSIMCFVDGVNHSVYTVHGDLKQSYSLEILGDVQLNQVLIA</sequence>